<dbReference type="EMBL" id="OUNR01000001">
    <property type="protein sequence ID" value="SPP63101.1"/>
    <property type="molecule type" value="Genomic_DNA"/>
</dbReference>
<evidence type="ECO:0000259" key="2">
    <source>
        <dbReference type="Pfam" id="PF05226"/>
    </source>
</evidence>
<dbReference type="OrthoDB" id="9806735at2"/>
<sequence length="73" mass="8106">MQAATRYRKIISVTLVGGAVWLLAVALHWSGWLTITELKTLDHRFQRYADSTKAGNDIVLVAVDEASLESYGQ</sequence>
<keyword evidence="1" id="KW-0472">Membrane</keyword>
<evidence type="ECO:0000256" key="1">
    <source>
        <dbReference type="SAM" id="Phobius"/>
    </source>
</evidence>
<gene>
    <name evidence="3" type="ORF">NITLEN_10187</name>
</gene>
<protein>
    <recommendedName>
        <fullName evidence="2">CHASE2 domain-containing protein</fullName>
    </recommendedName>
</protein>
<evidence type="ECO:0000313" key="4">
    <source>
        <dbReference type="Proteomes" id="UP000248168"/>
    </source>
</evidence>
<accession>A0A330KZZ4</accession>
<organism evidence="3 4">
    <name type="scientific">Nitrospira lenta</name>
    <dbReference type="NCBI Taxonomy" id="1436998"/>
    <lineage>
        <taxon>Bacteria</taxon>
        <taxon>Pseudomonadati</taxon>
        <taxon>Nitrospirota</taxon>
        <taxon>Nitrospiria</taxon>
        <taxon>Nitrospirales</taxon>
        <taxon>Nitrospiraceae</taxon>
        <taxon>Nitrospira</taxon>
    </lineage>
</organism>
<name>A0A330KZZ4_9BACT</name>
<proteinExistence type="predicted"/>
<dbReference type="Proteomes" id="UP000248168">
    <property type="component" value="Unassembled WGS sequence"/>
</dbReference>
<evidence type="ECO:0000313" key="3">
    <source>
        <dbReference type="EMBL" id="SPP63101.1"/>
    </source>
</evidence>
<reference evidence="4" key="1">
    <citation type="submission" date="2018-04" db="EMBL/GenBank/DDBJ databases">
        <authorList>
            <person name="Lucker S."/>
            <person name="Sakoula D."/>
        </authorList>
    </citation>
    <scope>NUCLEOTIDE SEQUENCE [LARGE SCALE GENOMIC DNA]</scope>
</reference>
<keyword evidence="1" id="KW-1133">Transmembrane helix</keyword>
<dbReference type="InterPro" id="IPR007890">
    <property type="entry name" value="CHASE2"/>
</dbReference>
<keyword evidence="1" id="KW-0812">Transmembrane</keyword>
<dbReference type="AlphaFoldDB" id="A0A330KZZ4"/>
<dbReference type="Pfam" id="PF05226">
    <property type="entry name" value="CHASE2"/>
    <property type="match status" value="1"/>
</dbReference>
<keyword evidence="4" id="KW-1185">Reference proteome</keyword>
<feature type="transmembrane region" description="Helical" evidence="1">
    <location>
        <begin position="12"/>
        <end position="35"/>
    </location>
</feature>
<feature type="domain" description="CHASE2" evidence="2">
    <location>
        <begin position="21"/>
        <end position="72"/>
    </location>
</feature>
<dbReference type="InParanoid" id="A0A330KZZ4"/>